<keyword evidence="5" id="KW-0547">Nucleotide-binding</keyword>
<keyword evidence="4" id="KW-0808">Transferase</keyword>
<evidence type="ECO:0000256" key="2">
    <source>
        <dbReference type="ARBA" id="ARBA00012438"/>
    </source>
</evidence>
<evidence type="ECO:0000313" key="10">
    <source>
        <dbReference type="EMBL" id="SFZ84925.1"/>
    </source>
</evidence>
<keyword evidence="11" id="KW-1185">Reference proteome</keyword>
<dbReference type="SMART" id="SM00911">
    <property type="entry name" value="HWE_HK"/>
    <property type="match status" value="1"/>
</dbReference>
<feature type="transmembrane region" description="Helical" evidence="8">
    <location>
        <begin position="256"/>
        <end position="277"/>
    </location>
</feature>
<evidence type="ECO:0000313" key="11">
    <source>
        <dbReference type="Proteomes" id="UP000183447"/>
    </source>
</evidence>
<dbReference type="InterPro" id="IPR011102">
    <property type="entry name" value="Sig_transdc_His_kinase_HWE"/>
</dbReference>
<dbReference type="PANTHER" id="PTHR41523">
    <property type="entry name" value="TWO-COMPONENT SYSTEM SENSOR PROTEIN"/>
    <property type="match status" value="1"/>
</dbReference>
<evidence type="ECO:0000256" key="1">
    <source>
        <dbReference type="ARBA" id="ARBA00000085"/>
    </source>
</evidence>
<dbReference type="GO" id="GO:0004673">
    <property type="term" value="F:protein histidine kinase activity"/>
    <property type="evidence" value="ECO:0007669"/>
    <property type="project" value="UniProtKB-EC"/>
</dbReference>
<dbReference type="PANTHER" id="PTHR41523:SF7">
    <property type="entry name" value="HISTIDINE KINASE"/>
    <property type="match status" value="1"/>
</dbReference>
<keyword evidence="8" id="KW-1133">Transmembrane helix</keyword>
<name>A0A1K2HYF7_9HYPH</name>
<keyword evidence="8" id="KW-0472">Membrane</keyword>
<dbReference type="Proteomes" id="UP000183447">
    <property type="component" value="Unassembled WGS sequence"/>
</dbReference>
<keyword evidence="8" id="KW-0812">Transmembrane</keyword>
<dbReference type="Pfam" id="PF07536">
    <property type="entry name" value="HWE_HK"/>
    <property type="match status" value="1"/>
</dbReference>
<gene>
    <name evidence="10" type="ORF">SAMN02983003_2287</name>
</gene>
<sequence length="537" mass="57041">MALVPSFLFSAMLLGRNALSQEQITETLVQGTVGALVQTVEREIAANITTLRVLATSPTLATGDYRGFHERARLALAGTGANIFVMDRGLETLLSTRRDYDDVRSRTADPASAELAFSSGAVVISDVLVGAESRRLVYNILMPVAPAGAAPVVVALNQEAAGLSSALLAIRLPAGWEVGLVDAKGTLVAGSPGAGETGMPFRLVEGAPLIEADGWQAVRAENETLRIITRRSPLTNWTLVAWAPEWVITQPLVISIAWLFGGGFLVGLATIAAIYWLSLRIGRSVKLLAEDAQRLGSGEAVLRRAYPISEIATVADAIGDAAEARQAALAEIRFLMRELAHRSKNQMTVIAAMAKQTARSATSVPEFVAAFERRIMGLAGSTDLLLAHGMAGVELGALLRRQLEPFTDLDTGRVQLSGPAVRLNAQSAQIVGMAAHELATNAVKYGAFSTEAGRLTVDWQVEGEHVALSWREHVPVPPQPSSRRGFGTTVLETMVGRSLSAEVGSTLHPDGMEWRFRIPLAALDPVLATPAEDAAVG</sequence>
<keyword evidence="6 10" id="KW-0418">Kinase</keyword>
<organism evidence="10 11">
    <name type="scientific">Devosia enhydra</name>
    <dbReference type="NCBI Taxonomy" id="665118"/>
    <lineage>
        <taxon>Bacteria</taxon>
        <taxon>Pseudomonadati</taxon>
        <taxon>Pseudomonadota</taxon>
        <taxon>Alphaproteobacteria</taxon>
        <taxon>Hyphomicrobiales</taxon>
        <taxon>Devosiaceae</taxon>
        <taxon>Devosia</taxon>
    </lineage>
</organism>
<accession>A0A1K2HYF7</accession>
<dbReference type="STRING" id="665118.SAMN02983003_2287"/>
<comment type="catalytic activity">
    <reaction evidence="1">
        <text>ATP + protein L-histidine = ADP + protein N-phospho-L-histidine.</text>
        <dbReference type="EC" id="2.7.13.3"/>
    </reaction>
</comment>
<dbReference type="EMBL" id="FPKU01000002">
    <property type="protein sequence ID" value="SFZ84925.1"/>
    <property type="molecule type" value="Genomic_DNA"/>
</dbReference>
<reference evidence="10 11" key="1">
    <citation type="submission" date="2016-11" db="EMBL/GenBank/DDBJ databases">
        <authorList>
            <person name="Jaros S."/>
            <person name="Januszkiewicz K."/>
            <person name="Wedrychowicz H."/>
        </authorList>
    </citation>
    <scope>NUCLEOTIDE SEQUENCE [LARGE SCALE GENOMIC DNA]</scope>
    <source>
        <strain evidence="10 11">ATCC 23634</strain>
    </source>
</reference>
<feature type="domain" description="Signal transduction histidine kinase HWE region" evidence="9">
    <location>
        <begin position="338"/>
        <end position="420"/>
    </location>
</feature>
<keyword evidence="3" id="KW-0597">Phosphoprotein</keyword>
<dbReference type="AlphaFoldDB" id="A0A1K2HYF7"/>
<evidence type="ECO:0000259" key="9">
    <source>
        <dbReference type="SMART" id="SM00911"/>
    </source>
</evidence>
<evidence type="ECO:0000256" key="6">
    <source>
        <dbReference type="ARBA" id="ARBA00022777"/>
    </source>
</evidence>
<evidence type="ECO:0000256" key="5">
    <source>
        <dbReference type="ARBA" id="ARBA00022741"/>
    </source>
</evidence>
<protein>
    <recommendedName>
        <fullName evidence="2">histidine kinase</fullName>
        <ecNumber evidence="2">2.7.13.3</ecNumber>
    </recommendedName>
</protein>
<evidence type="ECO:0000256" key="8">
    <source>
        <dbReference type="SAM" id="Phobius"/>
    </source>
</evidence>
<keyword evidence="7" id="KW-0067">ATP-binding</keyword>
<evidence type="ECO:0000256" key="3">
    <source>
        <dbReference type="ARBA" id="ARBA00022553"/>
    </source>
</evidence>
<dbReference type="Gene3D" id="3.30.565.10">
    <property type="entry name" value="Histidine kinase-like ATPase, C-terminal domain"/>
    <property type="match status" value="1"/>
</dbReference>
<dbReference type="EC" id="2.7.13.3" evidence="2"/>
<dbReference type="InterPro" id="IPR036890">
    <property type="entry name" value="HATPase_C_sf"/>
</dbReference>
<dbReference type="GO" id="GO:0005524">
    <property type="term" value="F:ATP binding"/>
    <property type="evidence" value="ECO:0007669"/>
    <property type="project" value="UniProtKB-KW"/>
</dbReference>
<evidence type="ECO:0000256" key="7">
    <source>
        <dbReference type="ARBA" id="ARBA00022840"/>
    </source>
</evidence>
<evidence type="ECO:0000256" key="4">
    <source>
        <dbReference type="ARBA" id="ARBA00022679"/>
    </source>
</evidence>
<proteinExistence type="predicted"/>